<dbReference type="AlphaFoldDB" id="A0A0P6VTT3"/>
<evidence type="ECO:0000256" key="2">
    <source>
        <dbReference type="ARBA" id="ARBA00022643"/>
    </source>
</evidence>
<keyword evidence="3" id="KW-0560">Oxidoreductase</keyword>
<dbReference type="EMBL" id="LJYW01000001">
    <property type="protein sequence ID" value="KPL54667.1"/>
    <property type="molecule type" value="Genomic_DNA"/>
</dbReference>
<accession>A0A0P6VTT3</accession>
<dbReference type="Pfam" id="PF00296">
    <property type="entry name" value="Bac_luciferase"/>
    <property type="match status" value="1"/>
</dbReference>
<feature type="domain" description="Luciferase-like" evidence="7">
    <location>
        <begin position="23"/>
        <end position="387"/>
    </location>
</feature>
<dbReference type="Proteomes" id="UP000048984">
    <property type="component" value="Unassembled WGS sequence"/>
</dbReference>
<evidence type="ECO:0000256" key="5">
    <source>
        <dbReference type="ARBA" id="ARBA00033748"/>
    </source>
</evidence>
<gene>
    <name evidence="8" type="ORF">ABB55_22585</name>
</gene>
<dbReference type="InterPro" id="IPR011251">
    <property type="entry name" value="Luciferase-like_dom"/>
</dbReference>
<feature type="binding site" evidence="6">
    <location>
        <position position="230"/>
    </location>
    <ligand>
        <name>FMN</name>
        <dbReference type="ChEBI" id="CHEBI:58210"/>
    </ligand>
</feature>
<dbReference type="GO" id="GO:0004497">
    <property type="term" value="F:monooxygenase activity"/>
    <property type="evidence" value="ECO:0007669"/>
    <property type="project" value="UniProtKB-KW"/>
</dbReference>
<name>A0A0P6VTT3_9HYPH</name>
<dbReference type="Gene3D" id="3.20.20.30">
    <property type="entry name" value="Luciferase-like domain"/>
    <property type="match status" value="1"/>
</dbReference>
<reference evidence="8 9" key="1">
    <citation type="submission" date="2015-09" db="EMBL/GenBank/DDBJ databases">
        <authorList>
            <person name="Jackson K.R."/>
            <person name="Lunt B.L."/>
            <person name="Fisher J.N.B."/>
            <person name="Gardner A.V."/>
            <person name="Bailey M.E."/>
            <person name="Deus L.M."/>
            <person name="Earl A.S."/>
            <person name="Gibby P.D."/>
            <person name="Hartmann K.A."/>
            <person name="Liu J.E."/>
            <person name="Manci A.M."/>
            <person name="Nielsen D.A."/>
            <person name="Solomon M.B."/>
            <person name="Breakwell D.P."/>
            <person name="Burnett S.H."/>
            <person name="Grose J.H."/>
        </authorList>
    </citation>
    <scope>NUCLEOTIDE SEQUENCE [LARGE SCALE GENOMIC DNA]</scope>
    <source>
        <strain evidence="8 9">16</strain>
    </source>
</reference>
<protein>
    <submittedName>
        <fullName evidence="8">5,10-methylene tetrahydromethanopterin reductase</fullName>
    </submittedName>
</protein>
<evidence type="ECO:0000259" key="7">
    <source>
        <dbReference type="Pfam" id="PF00296"/>
    </source>
</evidence>
<dbReference type="STRING" id="665126.ABB55_22585"/>
<evidence type="ECO:0000256" key="3">
    <source>
        <dbReference type="ARBA" id="ARBA00023002"/>
    </source>
</evidence>
<keyword evidence="4" id="KW-0503">Monooxygenase</keyword>
<evidence type="ECO:0000256" key="4">
    <source>
        <dbReference type="ARBA" id="ARBA00023033"/>
    </source>
</evidence>
<evidence type="ECO:0000313" key="8">
    <source>
        <dbReference type="EMBL" id="KPL54667.1"/>
    </source>
</evidence>
<evidence type="ECO:0000256" key="6">
    <source>
        <dbReference type="PIRSR" id="PIRSR000337-1"/>
    </source>
</evidence>
<dbReference type="InterPro" id="IPR016215">
    <property type="entry name" value="NTA_MOA"/>
</dbReference>
<feature type="binding site" evidence="6">
    <location>
        <position position="158"/>
    </location>
    <ligand>
        <name>FMN</name>
        <dbReference type="ChEBI" id="CHEBI:58210"/>
    </ligand>
</feature>
<evidence type="ECO:0000313" key="9">
    <source>
        <dbReference type="Proteomes" id="UP000048984"/>
    </source>
</evidence>
<keyword evidence="2 6" id="KW-0288">FMN</keyword>
<dbReference type="FunFam" id="3.20.20.30:FF:000008">
    <property type="entry name" value="Xenobiotic compound monooxygenase A subunit"/>
    <property type="match status" value="1"/>
</dbReference>
<dbReference type="PIRSF" id="PIRSF000337">
    <property type="entry name" value="NTA_MOA"/>
    <property type="match status" value="1"/>
</dbReference>
<keyword evidence="9" id="KW-1185">Reference proteome</keyword>
<sequence length="455" mass="49900">MTREILINAFAMNAPGHLSPGLWRHTADRSADYRHIRHWVDLAKTLERGLIDGLFIADVVGVYDVYGGSVDAAVRGGVQVPVNDPLQLVPAMAYATEHLGFGVTASVSFEHPFPFARRMSTLDHLTGGRVGWNIVTSYLDSGARNLGQARQAGHDDRYDVADEYLEVVYKLWEGSWADDAVLRDRASGIFADPAKVRPIRHDGPNFKVPGIHLCEPSPQRTPVLYQAGASSRGRRFAARHAECVFVGGPTILILKRIVSDLRAAAVEAARRPDDIKILNMQTVILGRTDSEAEDKAADYRSLVDHTGALALLSGWTGVDLSTYGLDEPLRHVKTEAGQSALESFTTADPDRQWTIRELAQWCGIGGRGPVLVGSARTVADQLQHWIAETDVDGFNLAWAVNPGTFEDIVDLLVPELQRRGAYKTAYRPGTLREKLFGDGPRLNARHTGAGFRTLP</sequence>
<feature type="binding site" evidence="6">
    <location>
        <position position="154"/>
    </location>
    <ligand>
        <name>FMN</name>
        <dbReference type="ChEBI" id="CHEBI:58210"/>
    </ligand>
</feature>
<feature type="binding site" evidence="6">
    <location>
        <position position="104"/>
    </location>
    <ligand>
        <name>FMN</name>
        <dbReference type="ChEBI" id="CHEBI:58210"/>
    </ligand>
</feature>
<dbReference type="InterPro" id="IPR036661">
    <property type="entry name" value="Luciferase-like_sf"/>
</dbReference>
<feature type="binding site" evidence="6">
    <location>
        <position position="58"/>
    </location>
    <ligand>
        <name>FMN</name>
        <dbReference type="ChEBI" id="CHEBI:58210"/>
    </ligand>
</feature>
<dbReference type="PANTHER" id="PTHR30011:SF16">
    <property type="entry name" value="C2H2 FINGER DOMAIN TRANSCRIPTION FACTOR (EUROFUNG)-RELATED"/>
    <property type="match status" value="1"/>
</dbReference>
<dbReference type="RefSeq" id="WP_054360833.1">
    <property type="nucleotide sequence ID" value="NZ_LJYW01000001.1"/>
</dbReference>
<keyword evidence="1 6" id="KW-0285">Flavoprotein</keyword>
<dbReference type="SUPFAM" id="SSF51679">
    <property type="entry name" value="Bacterial luciferase-like"/>
    <property type="match status" value="1"/>
</dbReference>
<organism evidence="8 9">
    <name type="scientific">Prosthecodimorpha hirschii</name>
    <dbReference type="NCBI Taxonomy" id="665126"/>
    <lineage>
        <taxon>Bacteria</taxon>
        <taxon>Pseudomonadati</taxon>
        <taxon>Pseudomonadota</taxon>
        <taxon>Alphaproteobacteria</taxon>
        <taxon>Hyphomicrobiales</taxon>
        <taxon>Ancalomicrobiaceae</taxon>
        <taxon>Prosthecodimorpha</taxon>
    </lineage>
</organism>
<dbReference type="GO" id="GO:0016705">
    <property type="term" value="F:oxidoreductase activity, acting on paired donors, with incorporation or reduction of molecular oxygen"/>
    <property type="evidence" value="ECO:0007669"/>
    <property type="project" value="InterPro"/>
</dbReference>
<evidence type="ECO:0000256" key="1">
    <source>
        <dbReference type="ARBA" id="ARBA00022630"/>
    </source>
</evidence>
<dbReference type="InterPro" id="IPR051260">
    <property type="entry name" value="Diverse_substr_monoxygenases"/>
</dbReference>
<proteinExistence type="inferred from homology"/>
<dbReference type="PANTHER" id="PTHR30011">
    <property type="entry name" value="ALKANESULFONATE MONOOXYGENASE-RELATED"/>
    <property type="match status" value="1"/>
</dbReference>
<comment type="caution">
    <text evidence="8">The sequence shown here is derived from an EMBL/GenBank/DDBJ whole genome shotgun (WGS) entry which is preliminary data.</text>
</comment>
<comment type="similarity">
    <text evidence="5">Belongs to the NtaA/SnaA/DszA monooxygenase family.</text>
</comment>
<dbReference type="NCBIfam" id="TIGR03860">
    <property type="entry name" value="FMN_nitrolo"/>
    <property type="match status" value="1"/>
</dbReference>
<reference evidence="8 9" key="2">
    <citation type="submission" date="2015-10" db="EMBL/GenBank/DDBJ databases">
        <title>Draft Genome Sequence of Prosthecomicrobium hirschii ATCC 27832.</title>
        <authorList>
            <person name="Daniel J."/>
            <person name="Givan S.A."/>
            <person name="Brun Y.V."/>
            <person name="Brown P.J."/>
        </authorList>
    </citation>
    <scope>NUCLEOTIDE SEQUENCE [LARGE SCALE GENOMIC DNA]</scope>
    <source>
        <strain evidence="8 9">16</strain>
    </source>
</reference>